<feature type="region of interest" description="Disordered" evidence="3">
    <location>
        <begin position="1"/>
        <end position="42"/>
    </location>
</feature>
<reference evidence="4" key="1">
    <citation type="submission" date="2021-01" db="EMBL/GenBank/DDBJ databases">
        <authorList>
            <person name="Corre E."/>
            <person name="Pelletier E."/>
            <person name="Niang G."/>
            <person name="Scheremetjew M."/>
            <person name="Finn R."/>
            <person name="Kale V."/>
            <person name="Holt S."/>
            <person name="Cochrane G."/>
            <person name="Meng A."/>
            <person name="Brown T."/>
            <person name="Cohen L."/>
        </authorList>
    </citation>
    <scope>NUCLEOTIDE SEQUENCE</scope>
    <source>
        <strain evidence="4">CCMP645</strain>
    </source>
</reference>
<evidence type="ECO:0000256" key="3">
    <source>
        <dbReference type="SAM" id="MobiDB-lite"/>
    </source>
</evidence>
<dbReference type="AlphaFoldDB" id="A0A7S4B6A8"/>
<protein>
    <submittedName>
        <fullName evidence="4">Uncharacterized protein</fullName>
    </submittedName>
</protein>
<dbReference type="EMBL" id="HBIZ01013593">
    <property type="protein sequence ID" value="CAE0755668.1"/>
    <property type="molecule type" value="Transcribed_RNA"/>
</dbReference>
<evidence type="ECO:0000256" key="1">
    <source>
        <dbReference type="ARBA" id="ARBA00007796"/>
    </source>
</evidence>
<dbReference type="GO" id="GO:0035556">
    <property type="term" value="P:intracellular signal transduction"/>
    <property type="evidence" value="ECO:0007669"/>
    <property type="project" value="InterPro"/>
</dbReference>
<comment type="similarity">
    <text evidence="1">Belongs to the SH3BP5 family.</text>
</comment>
<dbReference type="InterPro" id="IPR007940">
    <property type="entry name" value="SH3BP5"/>
</dbReference>
<gene>
    <name evidence="4" type="ORF">PCAR00345_LOCUS8256</name>
</gene>
<sequence length="335" mass="37487">MCSSECGEPGHCSDAGRSRLSQQQHDEDSTRVSPNQNEGNEDVTAWRASLVEESAYCNEEETLDERVEGALLALNEAIAQNNAMQASYTNAAQTLYELQRAAESELEDLKHRHWLWIDEIATFESNKREIKVAAAELSRISHALLVASEEEATADEALGVQKQLRETMSRDDADGWEAMKVVKQQLRARRDSARARVSKLSSEQRHYSNEVSRLTEKVLSMSYNIGSAFENALPFLSVKQSYIEKQQEQHLELVQQLERAEEAKARVRDAMRTLEEISMEIHEQRRRKDSSRSSEDADADDCEASFLDPSSTCAELPTAAGSDEVAGHQPAVLAA</sequence>
<evidence type="ECO:0000313" key="4">
    <source>
        <dbReference type="EMBL" id="CAE0755668.1"/>
    </source>
</evidence>
<organism evidence="4">
    <name type="scientific">Chrysotila carterae</name>
    <name type="common">Marine alga</name>
    <name type="synonym">Syracosphaera carterae</name>
    <dbReference type="NCBI Taxonomy" id="13221"/>
    <lineage>
        <taxon>Eukaryota</taxon>
        <taxon>Haptista</taxon>
        <taxon>Haptophyta</taxon>
        <taxon>Prymnesiophyceae</taxon>
        <taxon>Isochrysidales</taxon>
        <taxon>Isochrysidaceae</taxon>
        <taxon>Chrysotila</taxon>
    </lineage>
</organism>
<dbReference type="Pfam" id="PF05276">
    <property type="entry name" value="SH3BP5"/>
    <property type="match status" value="1"/>
</dbReference>
<evidence type="ECO:0000256" key="2">
    <source>
        <dbReference type="ARBA" id="ARBA00023054"/>
    </source>
</evidence>
<proteinExistence type="inferred from homology"/>
<feature type="region of interest" description="Disordered" evidence="3">
    <location>
        <begin position="278"/>
        <end position="335"/>
    </location>
</feature>
<name>A0A7S4B6A8_CHRCT</name>
<accession>A0A7S4B6A8</accession>
<keyword evidence="2" id="KW-0175">Coiled coil</keyword>